<sequence>MRKLLLSLISNYHPNSFLESPQAAIQQRCEITGAQTQARVARCSHPPAQSGTARADALQTQLGHTPSPLIEQGVISLVLPRSK</sequence>
<proteinExistence type="predicted"/>
<reference evidence="1" key="1">
    <citation type="submission" date="2021-02" db="EMBL/GenBank/DDBJ databases">
        <authorList>
            <person name="Steward A R."/>
        </authorList>
    </citation>
    <scope>NUCLEOTIDE SEQUENCE</scope>
</reference>
<protein>
    <submittedName>
        <fullName evidence="1">Uncharacterized protein</fullName>
    </submittedName>
</protein>
<evidence type="ECO:0000313" key="2">
    <source>
        <dbReference type="Proteomes" id="UP000663880"/>
    </source>
</evidence>
<gene>
    <name evidence="1" type="ORF">PMACD_LOCUS1370</name>
</gene>
<evidence type="ECO:0000313" key="1">
    <source>
        <dbReference type="EMBL" id="CAF4762219.1"/>
    </source>
</evidence>
<comment type="caution">
    <text evidence="1">The sequence shown here is derived from an EMBL/GenBank/DDBJ whole genome shotgun (WGS) entry which is preliminary data.</text>
</comment>
<name>A0A821M756_9NEOP</name>
<accession>A0A821M756</accession>
<organism evidence="1 2">
    <name type="scientific">Pieris macdunnoughi</name>
    <dbReference type="NCBI Taxonomy" id="345717"/>
    <lineage>
        <taxon>Eukaryota</taxon>
        <taxon>Metazoa</taxon>
        <taxon>Ecdysozoa</taxon>
        <taxon>Arthropoda</taxon>
        <taxon>Hexapoda</taxon>
        <taxon>Insecta</taxon>
        <taxon>Pterygota</taxon>
        <taxon>Neoptera</taxon>
        <taxon>Endopterygota</taxon>
        <taxon>Lepidoptera</taxon>
        <taxon>Glossata</taxon>
        <taxon>Ditrysia</taxon>
        <taxon>Papilionoidea</taxon>
        <taxon>Pieridae</taxon>
        <taxon>Pierinae</taxon>
        <taxon>Pieris</taxon>
    </lineage>
</organism>
<dbReference type="AlphaFoldDB" id="A0A821M756"/>
<dbReference type="Proteomes" id="UP000663880">
    <property type="component" value="Unassembled WGS sequence"/>
</dbReference>
<dbReference type="EMBL" id="CAJOBZ010000002">
    <property type="protein sequence ID" value="CAF4762219.1"/>
    <property type="molecule type" value="Genomic_DNA"/>
</dbReference>
<keyword evidence="2" id="KW-1185">Reference proteome</keyword>